<dbReference type="GO" id="GO:0000976">
    <property type="term" value="F:transcription cis-regulatory region binding"/>
    <property type="evidence" value="ECO:0007669"/>
    <property type="project" value="TreeGrafter"/>
</dbReference>
<name>A0A9E7UD44_9EURY</name>
<evidence type="ECO:0000313" key="8">
    <source>
        <dbReference type="Proteomes" id="UP001057580"/>
    </source>
</evidence>
<dbReference type="AlphaFoldDB" id="A0A9E7UD44"/>
<dbReference type="Gene3D" id="1.10.357.10">
    <property type="entry name" value="Tetracycline Repressor, domain 2"/>
    <property type="match status" value="1"/>
</dbReference>
<dbReference type="SUPFAM" id="SSF46689">
    <property type="entry name" value="Homeodomain-like"/>
    <property type="match status" value="1"/>
</dbReference>
<dbReference type="GeneID" id="74942779"/>
<feature type="DNA-binding region" description="H-T-H motif" evidence="5">
    <location>
        <begin position="35"/>
        <end position="54"/>
    </location>
</feature>
<dbReference type="Pfam" id="PF00440">
    <property type="entry name" value="TetR_N"/>
    <property type="match status" value="1"/>
</dbReference>
<dbReference type="KEGG" id="ssai:N0B31_10115"/>
<evidence type="ECO:0000256" key="3">
    <source>
        <dbReference type="ARBA" id="ARBA00023125"/>
    </source>
</evidence>
<dbReference type="PROSITE" id="PS50977">
    <property type="entry name" value="HTH_TETR_2"/>
    <property type="match status" value="1"/>
</dbReference>
<evidence type="ECO:0000256" key="5">
    <source>
        <dbReference type="PROSITE-ProRule" id="PRU00335"/>
    </source>
</evidence>
<keyword evidence="4" id="KW-0804">Transcription</keyword>
<accession>A0A9E7UD44</accession>
<dbReference type="RefSeq" id="WP_260643743.1">
    <property type="nucleotide sequence ID" value="NZ_CP104003.1"/>
</dbReference>
<dbReference type="PANTHER" id="PTHR30055:SF234">
    <property type="entry name" value="HTH-TYPE TRANSCRIPTIONAL REGULATOR BETI"/>
    <property type="match status" value="1"/>
</dbReference>
<gene>
    <name evidence="7" type="ORF">N0B31_10115</name>
</gene>
<keyword evidence="1" id="KW-0678">Repressor</keyword>
<dbReference type="EMBL" id="CP104003">
    <property type="protein sequence ID" value="UWM56629.1"/>
    <property type="molecule type" value="Genomic_DNA"/>
</dbReference>
<evidence type="ECO:0000259" key="6">
    <source>
        <dbReference type="PROSITE" id="PS50977"/>
    </source>
</evidence>
<dbReference type="GO" id="GO:0003700">
    <property type="term" value="F:DNA-binding transcription factor activity"/>
    <property type="evidence" value="ECO:0007669"/>
    <property type="project" value="TreeGrafter"/>
</dbReference>
<sequence>MREDQPFDDEPATTEERIMHATYEMLGRHGYAGLSIGRIAEAADLSKSSVYHFYDDKEDLLVAFLDGMLEWFRGQFAQDPEEDPVTALREQARSVVTGVPPGAPAPVDEDGVPFGPFVELRAQAITDPAFRERFTRIDALFRQELAEVVARGIEDGVFREVDPDRTAELLLTLFMGVVLRRSTADGLDTDGLTAELERLFETYLYAPDAQ</sequence>
<protein>
    <submittedName>
        <fullName evidence="7">TetR/AcrR family transcriptional regulator</fullName>
    </submittedName>
</protein>
<dbReference type="InterPro" id="IPR036271">
    <property type="entry name" value="Tet_transcr_reg_TetR-rel_C_sf"/>
</dbReference>
<proteinExistence type="predicted"/>
<evidence type="ECO:0000256" key="4">
    <source>
        <dbReference type="ARBA" id="ARBA00023163"/>
    </source>
</evidence>
<organism evidence="7 8">
    <name type="scientific">Salinirubellus salinus</name>
    <dbReference type="NCBI Taxonomy" id="1364945"/>
    <lineage>
        <taxon>Archaea</taxon>
        <taxon>Methanobacteriati</taxon>
        <taxon>Methanobacteriota</taxon>
        <taxon>Stenosarchaea group</taxon>
        <taxon>Halobacteria</taxon>
        <taxon>Halobacteriales</taxon>
        <taxon>Natronomonadaceae</taxon>
        <taxon>Salinirubellus</taxon>
    </lineage>
</organism>
<keyword evidence="8" id="KW-1185">Reference proteome</keyword>
<evidence type="ECO:0000313" key="7">
    <source>
        <dbReference type="EMBL" id="UWM56629.1"/>
    </source>
</evidence>
<dbReference type="Pfam" id="PF13977">
    <property type="entry name" value="TetR_C_6"/>
    <property type="match status" value="1"/>
</dbReference>
<evidence type="ECO:0000256" key="2">
    <source>
        <dbReference type="ARBA" id="ARBA00023015"/>
    </source>
</evidence>
<dbReference type="Proteomes" id="UP001057580">
    <property type="component" value="Chromosome"/>
</dbReference>
<dbReference type="PRINTS" id="PR00455">
    <property type="entry name" value="HTHTETR"/>
</dbReference>
<dbReference type="InterPro" id="IPR009057">
    <property type="entry name" value="Homeodomain-like_sf"/>
</dbReference>
<dbReference type="InterPro" id="IPR001647">
    <property type="entry name" value="HTH_TetR"/>
</dbReference>
<dbReference type="InterPro" id="IPR039538">
    <property type="entry name" value="BetI_C"/>
</dbReference>
<dbReference type="InterPro" id="IPR050109">
    <property type="entry name" value="HTH-type_TetR-like_transc_reg"/>
</dbReference>
<feature type="domain" description="HTH tetR-type" evidence="6">
    <location>
        <begin position="12"/>
        <end position="72"/>
    </location>
</feature>
<evidence type="ECO:0000256" key="1">
    <source>
        <dbReference type="ARBA" id="ARBA00022491"/>
    </source>
</evidence>
<keyword evidence="2" id="KW-0805">Transcription regulation</keyword>
<reference evidence="7" key="1">
    <citation type="submission" date="2022-09" db="EMBL/GenBank/DDBJ databases">
        <title>Diverse halophilic archaea isolated from saline environments.</title>
        <authorList>
            <person name="Cui H.-L."/>
        </authorList>
    </citation>
    <scope>NUCLEOTIDE SEQUENCE</scope>
    <source>
        <strain evidence="7">ZS-35-S2</strain>
    </source>
</reference>
<dbReference type="PANTHER" id="PTHR30055">
    <property type="entry name" value="HTH-TYPE TRANSCRIPTIONAL REGULATOR RUTR"/>
    <property type="match status" value="1"/>
</dbReference>
<dbReference type="SUPFAM" id="SSF48498">
    <property type="entry name" value="Tetracyclin repressor-like, C-terminal domain"/>
    <property type="match status" value="1"/>
</dbReference>
<keyword evidence="3 5" id="KW-0238">DNA-binding</keyword>